<evidence type="ECO:0000313" key="2">
    <source>
        <dbReference type="Proteomes" id="UP000078419"/>
    </source>
</evidence>
<proteinExistence type="predicted"/>
<reference evidence="2" key="1">
    <citation type="submission" date="2016-03" db="EMBL/GenBank/DDBJ databases">
        <authorList>
            <person name="Loux Valentin"/>
        </authorList>
    </citation>
    <scope>NUCLEOTIDE SEQUENCE [LARGE SCALE GENOMIC DNA]</scope>
    <source>
        <strain evidence="2">C1</strain>
    </source>
</reference>
<dbReference type="AlphaFoldDB" id="A0AA45UU97"/>
<dbReference type="EMBL" id="FLLR01000216">
    <property type="protein sequence ID" value="SBO15112.1"/>
    <property type="molecule type" value="Genomic_DNA"/>
</dbReference>
<sequence>MTEHTVITCLNFAVHVIDHAMIMWESCTDYRTVHALIMYLLEMITWLSCTDQLADHALIM</sequence>
<accession>A0AA45UU97</accession>
<name>A0AA45UU97_ANAPH</name>
<comment type="caution">
    <text evidence="1">The sequence shown here is derived from an EMBL/GenBank/DDBJ whole genome shotgun (WGS) entry which is preliminary data.</text>
</comment>
<gene>
    <name evidence="1" type="ORF">ANAPC1_01490</name>
</gene>
<protein>
    <submittedName>
        <fullName evidence="1">Uncharacterized protein</fullName>
    </submittedName>
</protein>
<organism evidence="1 2">
    <name type="scientific">Anaplasma phagocytophilum</name>
    <name type="common">Ehrlichia phagocytophila</name>
    <dbReference type="NCBI Taxonomy" id="948"/>
    <lineage>
        <taxon>Bacteria</taxon>
        <taxon>Pseudomonadati</taxon>
        <taxon>Pseudomonadota</taxon>
        <taxon>Alphaproteobacteria</taxon>
        <taxon>Rickettsiales</taxon>
        <taxon>Anaplasmataceae</taxon>
        <taxon>Anaplasma</taxon>
        <taxon>phagocytophilum group</taxon>
    </lineage>
</organism>
<dbReference type="Proteomes" id="UP000078419">
    <property type="component" value="Unassembled WGS sequence"/>
</dbReference>
<evidence type="ECO:0000313" key="1">
    <source>
        <dbReference type="EMBL" id="SBO15112.1"/>
    </source>
</evidence>